<dbReference type="AlphaFoldDB" id="A0A7D9J7G1"/>
<evidence type="ECO:0000313" key="4">
    <source>
        <dbReference type="Proteomes" id="UP001152795"/>
    </source>
</evidence>
<evidence type="ECO:0000256" key="2">
    <source>
        <dbReference type="SAM" id="MobiDB-lite"/>
    </source>
</evidence>
<feature type="region of interest" description="Disordered" evidence="2">
    <location>
        <begin position="1"/>
        <end position="31"/>
    </location>
</feature>
<proteinExistence type="predicted"/>
<evidence type="ECO:0000313" key="3">
    <source>
        <dbReference type="EMBL" id="CAB4023502.1"/>
    </source>
</evidence>
<reference evidence="3" key="1">
    <citation type="submission" date="2020-04" db="EMBL/GenBank/DDBJ databases">
        <authorList>
            <person name="Alioto T."/>
            <person name="Alioto T."/>
            <person name="Gomez Garrido J."/>
        </authorList>
    </citation>
    <scope>NUCLEOTIDE SEQUENCE</scope>
    <source>
        <strain evidence="3">A484AB</strain>
    </source>
</reference>
<feature type="compositionally biased region" description="Basic and acidic residues" evidence="2">
    <location>
        <begin position="51"/>
        <end position="68"/>
    </location>
</feature>
<keyword evidence="1" id="KW-0175">Coiled coil</keyword>
<comment type="caution">
    <text evidence="3">The sequence shown here is derived from an EMBL/GenBank/DDBJ whole genome shotgun (WGS) entry which is preliminary data.</text>
</comment>
<accession>A0A7D9J7G1</accession>
<feature type="coiled-coil region" evidence="1">
    <location>
        <begin position="115"/>
        <end position="142"/>
    </location>
</feature>
<name>A0A7D9J7G1_PARCT</name>
<dbReference type="EMBL" id="CACRXK020012531">
    <property type="protein sequence ID" value="CAB4023502.1"/>
    <property type="molecule type" value="Genomic_DNA"/>
</dbReference>
<feature type="compositionally biased region" description="Polar residues" evidence="2">
    <location>
        <begin position="102"/>
        <end position="111"/>
    </location>
</feature>
<evidence type="ECO:0000256" key="1">
    <source>
        <dbReference type="SAM" id="Coils"/>
    </source>
</evidence>
<gene>
    <name evidence="3" type="ORF">PACLA_8A026004</name>
</gene>
<organism evidence="3 4">
    <name type="scientific">Paramuricea clavata</name>
    <name type="common">Red gorgonian</name>
    <name type="synonym">Violescent sea-whip</name>
    <dbReference type="NCBI Taxonomy" id="317549"/>
    <lineage>
        <taxon>Eukaryota</taxon>
        <taxon>Metazoa</taxon>
        <taxon>Cnidaria</taxon>
        <taxon>Anthozoa</taxon>
        <taxon>Octocorallia</taxon>
        <taxon>Malacalcyonacea</taxon>
        <taxon>Plexauridae</taxon>
        <taxon>Paramuricea</taxon>
    </lineage>
</organism>
<dbReference type="Proteomes" id="UP001152795">
    <property type="component" value="Unassembled WGS sequence"/>
</dbReference>
<protein>
    <submittedName>
        <fullName evidence="3">Uncharacterized protein</fullName>
    </submittedName>
</protein>
<keyword evidence="4" id="KW-1185">Reference proteome</keyword>
<sequence length="163" mass="18051">MTSEDEMECRLLDDDTPVTDETTEEGKMPEVLSGLGKTLQTISAAMLNMEKSMKRLHSDKTSDSEGRPNKTRRLAPQNEVEKDGDDSDPEGLLQSIKEPNADSANAGNTSEAHVRLEHDALLDEISQDLEQLEEVGGNINQQLADIVNKRWSSKLTEAKRTIT</sequence>
<feature type="compositionally biased region" description="Acidic residues" evidence="2">
    <location>
        <begin position="14"/>
        <end position="23"/>
    </location>
</feature>
<feature type="region of interest" description="Disordered" evidence="2">
    <location>
        <begin position="49"/>
        <end position="115"/>
    </location>
</feature>